<reference evidence="1 2" key="1">
    <citation type="submission" date="2016-10" db="EMBL/GenBank/DDBJ databases">
        <authorList>
            <person name="de Groot N.N."/>
        </authorList>
    </citation>
    <scope>NUCLEOTIDE SEQUENCE [LARGE SCALE GENOMIC DNA]</scope>
    <source>
        <strain evidence="1 2">DSM 29439</strain>
    </source>
</reference>
<organism evidence="1 2">
    <name type="scientific">Aliiroseovarius sediminilitoris</name>
    <dbReference type="NCBI Taxonomy" id="1173584"/>
    <lineage>
        <taxon>Bacteria</taxon>
        <taxon>Pseudomonadati</taxon>
        <taxon>Pseudomonadota</taxon>
        <taxon>Alphaproteobacteria</taxon>
        <taxon>Rhodobacterales</taxon>
        <taxon>Paracoccaceae</taxon>
        <taxon>Aliiroseovarius</taxon>
    </lineage>
</organism>
<dbReference type="InterPro" id="IPR029033">
    <property type="entry name" value="His_PPase_superfam"/>
</dbReference>
<dbReference type="PANTHER" id="PTHR48100">
    <property type="entry name" value="BROAD-SPECIFICITY PHOSPHATASE YOR283W-RELATED"/>
    <property type="match status" value="1"/>
</dbReference>
<dbReference type="PANTHER" id="PTHR48100:SF1">
    <property type="entry name" value="HISTIDINE PHOSPHATASE FAMILY PROTEIN-RELATED"/>
    <property type="match status" value="1"/>
</dbReference>
<dbReference type="Pfam" id="PF00300">
    <property type="entry name" value="His_Phos_1"/>
    <property type="match status" value="1"/>
</dbReference>
<dbReference type="Proteomes" id="UP000199650">
    <property type="component" value="Unassembled WGS sequence"/>
</dbReference>
<dbReference type="RefSeq" id="WP_091431461.1">
    <property type="nucleotide sequence ID" value="NZ_FOJB01000001.1"/>
</dbReference>
<evidence type="ECO:0000313" key="1">
    <source>
        <dbReference type="EMBL" id="SEW29639.1"/>
    </source>
</evidence>
<keyword evidence="2" id="KW-1185">Reference proteome</keyword>
<dbReference type="STRING" id="1173584.SAMN05444851_2798"/>
<dbReference type="InterPro" id="IPR050275">
    <property type="entry name" value="PGM_Phosphatase"/>
</dbReference>
<dbReference type="AlphaFoldDB" id="A0A1I0QQU8"/>
<evidence type="ECO:0000313" key="2">
    <source>
        <dbReference type="Proteomes" id="UP000199650"/>
    </source>
</evidence>
<gene>
    <name evidence="1" type="ORF">SAMN05444851_2798</name>
</gene>
<dbReference type="Gene3D" id="3.40.50.1240">
    <property type="entry name" value="Phosphoglycerate mutase-like"/>
    <property type="match status" value="1"/>
</dbReference>
<name>A0A1I0QQU8_9RHOB</name>
<dbReference type="GO" id="GO:0005737">
    <property type="term" value="C:cytoplasm"/>
    <property type="evidence" value="ECO:0007669"/>
    <property type="project" value="TreeGrafter"/>
</dbReference>
<dbReference type="InterPro" id="IPR013078">
    <property type="entry name" value="His_Pase_superF_clade-1"/>
</dbReference>
<dbReference type="CDD" id="cd07067">
    <property type="entry name" value="HP_PGM_like"/>
    <property type="match status" value="1"/>
</dbReference>
<dbReference type="OrthoDB" id="8347407at2"/>
<dbReference type="SUPFAM" id="SSF53254">
    <property type="entry name" value="Phosphoglycerate mutase-like"/>
    <property type="match status" value="1"/>
</dbReference>
<proteinExistence type="predicted"/>
<protein>
    <submittedName>
        <fullName evidence="1">Broad specificity phosphatase PhoE</fullName>
    </submittedName>
</protein>
<dbReference type="EMBL" id="FOJB01000001">
    <property type="protein sequence ID" value="SEW29639.1"/>
    <property type="molecule type" value="Genomic_DNA"/>
</dbReference>
<dbReference type="GO" id="GO:0016791">
    <property type="term" value="F:phosphatase activity"/>
    <property type="evidence" value="ECO:0007669"/>
    <property type="project" value="TreeGrafter"/>
</dbReference>
<sequence>MTAPVSWWWVRHGPTHTNSMVGWRDVPADLSDKAALARLSAYLPDHAPIVSSDLSRAVSTADAVMGKHPRLAHQKSLREFNFGDWDGLHWDEVATRDPALSRAFWETPGTHQAPNGESWDQLANRVSGTVEELNAKGLRHIIAVAHFGVILTQIARAGGLTPHAALGHKIDNLSVTRLDWDGRFWSIHCINHLP</sequence>
<accession>A0A1I0QQU8</accession>
<dbReference type="SMART" id="SM00855">
    <property type="entry name" value="PGAM"/>
    <property type="match status" value="1"/>
</dbReference>